<organism evidence="7 8">
    <name type="scientific">Niallia taxi</name>
    <dbReference type="NCBI Taxonomy" id="2499688"/>
    <lineage>
        <taxon>Bacteria</taxon>
        <taxon>Bacillati</taxon>
        <taxon>Bacillota</taxon>
        <taxon>Bacilli</taxon>
        <taxon>Bacillales</taxon>
        <taxon>Bacillaceae</taxon>
        <taxon>Niallia</taxon>
    </lineage>
</organism>
<dbReference type="Pfam" id="PF00027">
    <property type="entry name" value="cNMP_binding"/>
    <property type="match status" value="1"/>
</dbReference>
<dbReference type="InterPro" id="IPR014710">
    <property type="entry name" value="RmlC-like_jellyroll"/>
</dbReference>
<dbReference type="GO" id="GO:0006355">
    <property type="term" value="P:regulation of DNA-templated transcription"/>
    <property type="evidence" value="ECO:0007669"/>
    <property type="project" value="InterPro"/>
</dbReference>
<dbReference type="PROSITE" id="PS50042">
    <property type="entry name" value="CNMP_BINDING_3"/>
    <property type="match status" value="1"/>
</dbReference>
<keyword evidence="8" id="KW-1185">Reference proteome</keyword>
<dbReference type="CDD" id="cd00038">
    <property type="entry name" value="CAP_ED"/>
    <property type="match status" value="1"/>
</dbReference>
<dbReference type="EMBL" id="RZTZ01000004">
    <property type="protein sequence ID" value="RVT62450.1"/>
    <property type="molecule type" value="Genomic_DNA"/>
</dbReference>
<dbReference type="Gene3D" id="1.10.10.10">
    <property type="entry name" value="Winged helix-like DNA-binding domain superfamily/Winged helix DNA-binding domain"/>
    <property type="match status" value="1"/>
</dbReference>
<dbReference type="InterPro" id="IPR012318">
    <property type="entry name" value="HTH_CRP"/>
</dbReference>
<dbReference type="PROSITE" id="PS51063">
    <property type="entry name" value="HTH_CRP_2"/>
    <property type="match status" value="1"/>
</dbReference>
<dbReference type="GO" id="GO:0003677">
    <property type="term" value="F:DNA binding"/>
    <property type="evidence" value="ECO:0007669"/>
    <property type="project" value="UniProtKB-KW"/>
</dbReference>
<dbReference type="SUPFAM" id="SSF46785">
    <property type="entry name" value="Winged helix' DNA-binding domain"/>
    <property type="match status" value="1"/>
</dbReference>
<dbReference type="Proteomes" id="UP000288024">
    <property type="component" value="Unassembled WGS sequence"/>
</dbReference>
<feature type="domain" description="HTH crp-type" evidence="6">
    <location>
        <begin position="150"/>
        <end position="220"/>
    </location>
</feature>
<evidence type="ECO:0000259" key="5">
    <source>
        <dbReference type="PROSITE" id="PS50042"/>
    </source>
</evidence>
<evidence type="ECO:0000259" key="6">
    <source>
        <dbReference type="PROSITE" id="PS51063"/>
    </source>
</evidence>
<reference evidence="7 8" key="1">
    <citation type="submission" date="2019-01" db="EMBL/GenBank/DDBJ databases">
        <title>Bacillus sp. M5HDSG1-1, whole genome shotgun sequence.</title>
        <authorList>
            <person name="Tuo L."/>
        </authorList>
    </citation>
    <scope>NUCLEOTIDE SEQUENCE [LARGE SCALE GENOMIC DNA]</scope>
    <source>
        <strain evidence="7 8">M5HDSG1-1</strain>
    </source>
</reference>
<accession>A0A3S2TTX3</accession>
<dbReference type="Pfam" id="PF13545">
    <property type="entry name" value="HTH_Crp_2"/>
    <property type="match status" value="1"/>
</dbReference>
<sequence length="233" mass="27041">MKEIKDEKELHSYLEQHQLTNIFNDHLKEHAVLCEFEQGERICTQGESARFLYVHVSGKIKVYTTSQDGKILILSFKQPLEIIGDVEYVNGAELLNTVEATSTKVKMIRFDFEWLKKHGNDDAAFLLFLLDIIAHKFYRKSTAMSFNLMYPVEVRLASYLLSVSALKEHTFTDRLDWLDLKDVANFIGTSYRHVNRIIKQFCMEGLIEKNKGVIVIKDRAGLQIMAKDNIYEQ</sequence>
<comment type="caution">
    <text evidence="7">The sequence shown here is derived from an EMBL/GenBank/DDBJ whole genome shotgun (WGS) entry which is preliminary data.</text>
</comment>
<dbReference type="RefSeq" id="WP_127738401.1">
    <property type="nucleotide sequence ID" value="NZ_RZTZ01000004.1"/>
</dbReference>
<evidence type="ECO:0000256" key="4">
    <source>
        <dbReference type="ARBA" id="ARBA00023163"/>
    </source>
</evidence>
<evidence type="ECO:0000313" key="7">
    <source>
        <dbReference type="EMBL" id="RVT62450.1"/>
    </source>
</evidence>
<keyword evidence="2" id="KW-0238">DNA-binding</keyword>
<dbReference type="SUPFAM" id="SSF51206">
    <property type="entry name" value="cAMP-binding domain-like"/>
    <property type="match status" value="1"/>
</dbReference>
<keyword evidence="1" id="KW-0805">Transcription regulation</keyword>
<dbReference type="InterPro" id="IPR000595">
    <property type="entry name" value="cNMP-bd_dom"/>
</dbReference>
<evidence type="ECO:0000256" key="2">
    <source>
        <dbReference type="ARBA" id="ARBA00023125"/>
    </source>
</evidence>
<evidence type="ECO:0000256" key="1">
    <source>
        <dbReference type="ARBA" id="ARBA00023015"/>
    </source>
</evidence>
<dbReference type="InterPro" id="IPR018490">
    <property type="entry name" value="cNMP-bd_dom_sf"/>
</dbReference>
<keyword evidence="3" id="KW-0010">Activator</keyword>
<dbReference type="InterPro" id="IPR036388">
    <property type="entry name" value="WH-like_DNA-bd_sf"/>
</dbReference>
<dbReference type="InterPro" id="IPR036390">
    <property type="entry name" value="WH_DNA-bd_sf"/>
</dbReference>
<dbReference type="Gene3D" id="2.60.120.10">
    <property type="entry name" value="Jelly Rolls"/>
    <property type="match status" value="1"/>
</dbReference>
<gene>
    <name evidence="7" type="ORF">EM808_11680</name>
</gene>
<dbReference type="AlphaFoldDB" id="A0A3S2TTX3"/>
<proteinExistence type="predicted"/>
<keyword evidence="4" id="KW-0804">Transcription</keyword>
<protein>
    <submittedName>
        <fullName evidence="7">Cyclic nucleotide-binding domain-containing protein</fullName>
    </submittedName>
</protein>
<name>A0A3S2TTX3_9BACI</name>
<feature type="domain" description="Cyclic nucleotide-binding" evidence="5">
    <location>
        <begin position="10"/>
        <end position="117"/>
    </location>
</feature>
<evidence type="ECO:0000256" key="3">
    <source>
        <dbReference type="ARBA" id="ARBA00023159"/>
    </source>
</evidence>
<evidence type="ECO:0000313" key="8">
    <source>
        <dbReference type="Proteomes" id="UP000288024"/>
    </source>
</evidence>